<evidence type="ECO:0000256" key="7">
    <source>
        <dbReference type="ARBA" id="ARBA00023118"/>
    </source>
</evidence>
<organism evidence="11 12">
    <name type="scientific">Arcicella aquatica</name>
    <dbReference type="NCBI Taxonomy" id="217141"/>
    <lineage>
        <taxon>Bacteria</taxon>
        <taxon>Pseudomonadati</taxon>
        <taxon>Bacteroidota</taxon>
        <taxon>Cytophagia</taxon>
        <taxon>Cytophagales</taxon>
        <taxon>Flectobacillaceae</taxon>
        <taxon>Arcicella</taxon>
    </lineage>
</organism>
<dbReference type="EC" id="2.7.7.49" evidence="1"/>
<dbReference type="SUPFAM" id="SSF56672">
    <property type="entry name" value="DNA/RNA polymerases"/>
    <property type="match status" value="1"/>
</dbReference>
<dbReference type="RefSeq" id="WP_323252739.1">
    <property type="nucleotide sequence ID" value="NZ_JAYFUL010000051.1"/>
</dbReference>
<dbReference type="InterPro" id="IPR000477">
    <property type="entry name" value="RT_dom"/>
</dbReference>
<dbReference type="InterPro" id="IPR000123">
    <property type="entry name" value="Reverse_transcriptase_msDNA"/>
</dbReference>
<gene>
    <name evidence="11" type="ORF">VB264_21185</name>
</gene>
<evidence type="ECO:0000256" key="6">
    <source>
        <dbReference type="ARBA" id="ARBA00022918"/>
    </source>
</evidence>
<protein>
    <recommendedName>
        <fullName evidence="1">RNA-directed DNA polymerase</fullName>
        <ecNumber evidence="1">2.7.7.49</ecNumber>
    </recommendedName>
</protein>
<keyword evidence="5" id="KW-0460">Magnesium</keyword>
<name>A0ABU5QT98_9BACT</name>
<evidence type="ECO:0000256" key="5">
    <source>
        <dbReference type="ARBA" id="ARBA00022842"/>
    </source>
</evidence>
<reference evidence="11 12" key="1">
    <citation type="submission" date="2023-12" db="EMBL/GenBank/DDBJ databases">
        <title>Novel species of the genus Arcicella isolated from rivers.</title>
        <authorList>
            <person name="Lu H."/>
        </authorList>
    </citation>
    <scope>NUCLEOTIDE SEQUENCE [LARGE SCALE GENOMIC DNA]</scope>
    <source>
        <strain evidence="11 12">LMG 21963</strain>
    </source>
</reference>
<keyword evidence="7" id="KW-0051">Antiviral defense</keyword>
<dbReference type="GO" id="GO:0003964">
    <property type="term" value="F:RNA-directed DNA polymerase activity"/>
    <property type="evidence" value="ECO:0007669"/>
    <property type="project" value="UniProtKB-KW"/>
</dbReference>
<evidence type="ECO:0000256" key="2">
    <source>
        <dbReference type="ARBA" id="ARBA00022679"/>
    </source>
</evidence>
<comment type="catalytic activity">
    <reaction evidence="9">
        <text>DNA(n) + a 2'-deoxyribonucleoside 5'-triphosphate = DNA(n+1) + diphosphate</text>
        <dbReference type="Rhea" id="RHEA:22508"/>
        <dbReference type="Rhea" id="RHEA-COMP:17339"/>
        <dbReference type="Rhea" id="RHEA-COMP:17340"/>
        <dbReference type="ChEBI" id="CHEBI:33019"/>
        <dbReference type="ChEBI" id="CHEBI:61560"/>
        <dbReference type="ChEBI" id="CHEBI:173112"/>
        <dbReference type="EC" id="2.7.7.49"/>
    </reaction>
</comment>
<dbReference type="InterPro" id="IPR051083">
    <property type="entry name" value="GrpII_Intron_Splice-Mob/Def"/>
</dbReference>
<accession>A0ABU5QT98</accession>
<evidence type="ECO:0000256" key="8">
    <source>
        <dbReference type="ARBA" id="ARBA00034120"/>
    </source>
</evidence>
<dbReference type="EMBL" id="JAYFUL010000051">
    <property type="protein sequence ID" value="MEA5260327.1"/>
    <property type="molecule type" value="Genomic_DNA"/>
</dbReference>
<evidence type="ECO:0000256" key="4">
    <source>
        <dbReference type="ARBA" id="ARBA00022723"/>
    </source>
</evidence>
<dbReference type="Proteomes" id="UP001304671">
    <property type="component" value="Unassembled WGS sequence"/>
</dbReference>
<keyword evidence="12" id="KW-1185">Reference proteome</keyword>
<feature type="domain" description="Reverse transcriptase" evidence="10">
    <location>
        <begin position="31"/>
        <end position="252"/>
    </location>
</feature>
<evidence type="ECO:0000313" key="11">
    <source>
        <dbReference type="EMBL" id="MEA5260327.1"/>
    </source>
</evidence>
<evidence type="ECO:0000256" key="3">
    <source>
        <dbReference type="ARBA" id="ARBA00022695"/>
    </source>
</evidence>
<comment type="caution">
    <text evidence="11">The sequence shown here is derived from an EMBL/GenBank/DDBJ whole genome shotgun (WGS) entry which is preliminary data.</text>
</comment>
<comment type="similarity">
    <text evidence="8">Belongs to the bacterial reverse transcriptase family.</text>
</comment>
<evidence type="ECO:0000313" key="12">
    <source>
        <dbReference type="Proteomes" id="UP001304671"/>
    </source>
</evidence>
<evidence type="ECO:0000256" key="1">
    <source>
        <dbReference type="ARBA" id="ARBA00012493"/>
    </source>
</evidence>
<sequence>MSNILKNLTYFDKQFRAIVHPQDLAKLLKIELYLLQLLAMSPQYNTFRVLKKNGKTRLIEDPEPHLKQIQKQLNRYLQSIYHFKRTDAAYGFQIAVKNETDTRDIVSNARRHRYDSFMLKADFKDFFHQISEKNIIDFFEKLLPEANTHCLELLTQLCCYNGRLPMGAPTSPVLSNLFTIQFDNDLQELARKRLWTYTRFADDLVFSADSPFSPNDFTEIQSVATIHDLYFNPDKTQFLHNQSQKIVTGILLTKDGVSVPPDFFDETVLEIQKLKNIVEVQSRNGLPVTDWIEAFKDQIKGQINFVKFVLGDSSEEVQKLVKQYEDAVNDEQLGYSEPVSWINLAYLV</sequence>
<dbReference type="PRINTS" id="PR00866">
    <property type="entry name" value="RNADNAPOLMS"/>
</dbReference>
<evidence type="ECO:0000259" key="10">
    <source>
        <dbReference type="PROSITE" id="PS50878"/>
    </source>
</evidence>
<dbReference type="CDD" id="cd03487">
    <property type="entry name" value="RT_Bac_retron_II"/>
    <property type="match status" value="1"/>
</dbReference>
<keyword evidence="2 11" id="KW-0808">Transferase</keyword>
<dbReference type="InterPro" id="IPR043502">
    <property type="entry name" value="DNA/RNA_pol_sf"/>
</dbReference>
<keyword evidence="3 11" id="KW-0548">Nucleotidyltransferase</keyword>
<dbReference type="PANTHER" id="PTHR34047">
    <property type="entry name" value="NUCLEAR INTRON MATURASE 1, MITOCHONDRIAL-RELATED"/>
    <property type="match status" value="1"/>
</dbReference>
<dbReference type="PROSITE" id="PS50878">
    <property type="entry name" value="RT_POL"/>
    <property type="match status" value="1"/>
</dbReference>
<keyword evidence="6 11" id="KW-0695">RNA-directed DNA polymerase</keyword>
<keyword evidence="4" id="KW-0479">Metal-binding</keyword>
<evidence type="ECO:0000256" key="9">
    <source>
        <dbReference type="ARBA" id="ARBA00048173"/>
    </source>
</evidence>
<dbReference type="PANTHER" id="PTHR34047:SF7">
    <property type="entry name" value="RNA-DIRECTED DNA POLYMERASE"/>
    <property type="match status" value="1"/>
</dbReference>
<dbReference type="Pfam" id="PF00078">
    <property type="entry name" value="RVT_1"/>
    <property type="match status" value="1"/>
</dbReference>
<proteinExistence type="inferred from homology"/>